<reference evidence="8 9" key="1">
    <citation type="submission" date="2013-10" db="EMBL/GenBank/DDBJ databases">
        <title>Salinisphaera japonica YTM-1 Genome Sequencing.</title>
        <authorList>
            <person name="Lai Q."/>
            <person name="Li C."/>
            <person name="Shao Z."/>
        </authorList>
    </citation>
    <scope>NUCLEOTIDE SEQUENCE [LARGE SCALE GENOMIC DNA]</scope>
    <source>
        <strain evidence="8 9">YTM-1</strain>
    </source>
</reference>
<dbReference type="InParanoid" id="A0A423Q301"/>
<protein>
    <submittedName>
        <fullName evidence="8">Uncharacterized protein</fullName>
    </submittedName>
</protein>
<evidence type="ECO:0000313" key="9">
    <source>
        <dbReference type="Proteomes" id="UP000285310"/>
    </source>
</evidence>
<evidence type="ECO:0000256" key="4">
    <source>
        <dbReference type="ARBA" id="ARBA00022692"/>
    </source>
</evidence>
<keyword evidence="4 7" id="KW-0812">Transmembrane</keyword>
<dbReference type="InterPro" id="IPR039426">
    <property type="entry name" value="TonB-dep_rcpt-like"/>
</dbReference>
<organism evidence="8 9">
    <name type="scientific">Salinisphaera japonica YTM-1</name>
    <dbReference type="NCBI Taxonomy" id="1209778"/>
    <lineage>
        <taxon>Bacteria</taxon>
        <taxon>Pseudomonadati</taxon>
        <taxon>Pseudomonadota</taxon>
        <taxon>Gammaproteobacteria</taxon>
        <taxon>Salinisphaerales</taxon>
        <taxon>Salinisphaeraceae</taxon>
        <taxon>Salinisphaera</taxon>
    </lineage>
</organism>
<comment type="caution">
    <text evidence="8">The sequence shown here is derived from an EMBL/GenBank/DDBJ whole genome shotgun (WGS) entry which is preliminary data.</text>
</comment>
<dbReference type="Gene3D" id="2.40.170.20">
    <property type="entry name" value="TonB-dependent receptor, beta-barrel domain"/>
    <property type="match status" value="1"/>
</dbReference>
<dbReference type="Proteomes" id="UP000285310">
    <property type="component" value="Unassembled WGS sequence"/>
</dbReference>
<evidence type="ECO:0000256" key="6">
    <source>
        <dbReference type="ARBA" id="ARBA00023237"/>
    </source>
</evidence>
<dbReference type="AlphaFoldDB" id="A0A423Q301"/>
<evidence type="ECO:0000256" key="2">
    <source>
        <dbReference type="ARBA" id="ARBA00022448"/>
    </source>
</evidence>
<sequence length="59" mass="6514">MPDYTLFCVFGEVELTDNLTVFGSINNLFDTDWYASSYARLCVQPGTPRALTAGGRATF</sequence>
<name>A0A423Q301_9GAMM</name>
<evidence type="ECO:0000256" key="7">
    <source>
        <dbReference type="PROSITE-ProRule" id="PRU01360"/>
    </source>
</evidence>
<comment type="subcellular location">
    <subcellularLocation>
        <location evidence="1 7">Cell outer membrane</location>
        <topology evidence="1 7">Multi-pass membrane protein</topology>
    </subcellularLocation>
</comment>
<dbReference type="EMBL" id="AYKG01000001">
    <property type="protein sequence ID" value="ROO32923.1"/>
    <property type="molecule type" value="Genomic_DNA"/>
</dbReference>
<evidence type="ECO:0000256" key="5">
    <source>
        <dbReference type="ARBA" id="ARBA00023136"/>
    </source>
</evidence>
<keyword evidence="2 7" id="KW-0813">Transport</keyword>
<evidence type="ECO:0000256" key="1">
    <source>
        <dbReference type="ARBA" id="ARBA00004571"/>
    </source>
</evidence>
<accession>A0A423Q301</accession>
<keyword evidence="3 7" id="KW-1134">Transmembrane beta strand</keyword>
<evidence type="ECO:0000256" key="3">
    <source>
        <dbReference type="ARBA" id="ARBA00022452"/>
    </source>
</evidence>
<dbReference type="InterPro" id="IPR036942">
    <property type="entry name" value="Beta-barrel_TonB_sf"/>
</dbReference>
<dbReference type="SUPFAM" id="SSF56935">
    <property type="entry name" value="Porins"/>
    <property type="match status" value="1"/>
</dbReference>
<keyword evidence="5 7" id="KW-0472">Membrane</keyword>
<dbReference type="PROSITE" id="PS52016">
    <property type="entry name" value="TONB_DEPENDENT_REC_3"/>
    <property type="match status" value="1"/>
</dbReference>
<comment type="similarity">
    <text evidence="7">Belongs to the TonB-dependent receptor family.</text>
</comment>
<dbReference type="OrthoDB" id="127311at2"/>
<proteinExistence type="inferred from homology"/>
<keyword evidence="9" id="KW-1185">Reference proteome</keyword>
<dbReference type="RefSeq" id="WP_123656787.1">
    <property type="nucleotide sequence ID" value="NZ_AYKG01000001.1"/>
</dbReference>
<gene>
    <name evidence="8" type="ORF">SAJA_01065</name>
</gene>
<evidence type="ECO:0000313" key="8">
    <source>
        <dbReference type="EMBL" id="ROO32923.1"/>
    </source>
</evidence>
<dbReference type="GO" id="GO:0009279">
    <property type="term" value="C:cell outer membrane"/>
    <property type="evidence" value="ECO:0007669"/>
    <property type="project" value="UniProtKB-SubCell"/>
</dbReference>
<keyword evidence="6 7" id="KW-0998">Cell outer membrane</keyword>